<dbReference type="GO" id="GO:0005886">
    <property type="term" value="C:plasma membrane"/>
    <property type="evidence" value="ECO:0007669"/>
    <property type="project" value="InterPro"/>
</dbReference>
<keyword evidence="2 3" id="KW-0472">Membrane</keyword>
<evidence type="ECO:0000256" key="2">
    <source>
        <dbReference type="ARBA" id="ARBA00023136"/>
    </source>
</evidence>
<name>A0A7R9IFP4_9NEOP</name>
<dbReference type="AlphaFoldDB" id="A0A7R9IFP4"/>
<keyword evidence="3" id="KW-0812">Transmembrane</keyword>
<dbReference type="InterPro" id="IPR043202">
    <property type="entry name" value="Band-7_stomatin-like"/>
</dbReference>
<comment type="subcellular location">
    <subcellularLocation>
        <location evidence="1">Membrane</location>
    </subcellularLocation>
</comment>
<dbReference type="EMBL" id="OE001752">
    <property type="protein sequence ID" value="CAD7457533.1"/>
    <property type="molecule type" value="Genomic_DNA"/>
</dbReference>
<evidence type="ECO:0000256" key="3">
    <source>
        <dbReference type="SAM" id="Phobius"/>
    </source>
</evidence>
<evidence type="ECO:0000256" key="1">
    <source>
        <dbReference type="ARBA" id="ARBA00004370"/>
    </source>
</evidence>
<dbReference type="PANTHER" id="PTHR10264">
    <property type="entry name" value="BAND 7 PROTEIN-RELATED"/>
    <property type="match status" value="1"/>
</dbReference>
<accession>A0A7R9IFP4</accession>
<reference evidence="4" key="1">
    <citation type="submission" date="2020-11" db="EMBL/GenBank/DDBJ databases">
        <authorList>
            <person name="Tran Van P."/>
        </authorList>
    </citation>
    <scope>NUCLEOTIDE SEQUENCE</scope>
</reference>
<organism evidence="4">
    <name type="scientific">Timema tahoe</name>
    <dbReference type="NCBI Taxonomy" id="61484"/>
    <lineage>
        <taxon>Eukaryota</taxon>
        <taxon>Metazoa</taxon>
        <taxon>Ecdysozoa</taxon>
        <taxon>Arthropoda</taxon>
        <taxon>Hexapoda</taxon>
        <taxon>Insecta</taxon>
        <taxon>Pterygota</taxon>
        <taxon>Neoptera</taxon>
        <taxon>Polyneoptera</taxon>
        <taxon>Phasmatodea</taxon>
        <taxon>Timematodea</taxon>
        <taxon>Timematoidea</taxon>
        <taxon>Timematidae</taxon>
        <taxon>Timema</taxon>
    </lineage>
</organism>
<gene>
    <name evidence="4" type="ORF">TTEB3V08_LOCUS5526</name>
</gene>
<sequence>MFVGSDHVKEPWQTEFCFVSADESENDSGLIGKILIALSWVMVILTMPFSFCVCFKVVQEYERAVIFRLGRLISGGAKGPGNKPCFRSSHPCGGI</sequence>
<protein>
    <submittedName>
        <fullName evidence="4">Uncharacterized protein</fullName>
    </submittedName>
</protein>
<evidence type="ECO:0000313" key="4">
    <source>
        <dbReference type="EMBL" id="CAD7457533.1"/>
    </source>
</evidence>
<proteinExistence type="predicted"/>
<keyword evidence="3" id="KW-1133">Transmembrane helix</keyword>
<feature type="transmembrane region" description="Helical" evidence="3">
    <location>
        <begin position="34"/>
        <end position="58"/>
    </location>
</feature>
<dbReference type="PANTHER" id="PTHR10264:SF127">
    <property type="entry name" value="PODOCIN"/>
    <property type="match status" value="1"/>
</dbReference>